<feature type="compositionally biased region" description="Basic and acidic residues" evidence="13">
    <location>
        <begin position="432"/>
        <end position="445"/>
    </location>
</feature>
<keyword evidence="4" id="KW-0645">Protease</keyword>
<protein>
    <recommendedName>
        <fullName evidence="3">ubiquitinyl hydrolase 1</fullName>
        <ecNumber evidence="3">3.4.19.12</ecNumber>
    </recommendedName>
</protein>
<comment type="subcellular location">
    <subcellularLocation>
        <location evidence="2">Nucleus</location>
    </subcellularLocation>
</comment>
<keyword evidence="5" id="KW-0833">Ubl conjugation pathway</keyword>
<dbReference type="InterPro" id="IPR033865">
    <property type="entry name" value="Ataxin-3"/>
</dbReference>
<dbReference type="GO" id="GO:0005634">
    <property type="term" value="C:nucleus"/>
    <property type="evidence" value="ECO:0007669"/>
    <property type="project" value="UniProtKB-SubCell"/>
</dbReference>
<dbReference type="AlphaFoldDB" id="A0A3G2S0T9"/>
<feature type="active site" evidence="11 12">
    <location>
        <position position="121"/>
    </location>
</feature>
<dbReference type="SMART" id="SM01246">
    <property type="entry name" value="Josephin"/>
    <property type="match status" value="1"/>
</dbReference>
<dbReference type="PANTHER" id="PTHR14159:SF0">
    <property type="entry name" value="ATAXIN-3-RELATED"/>
    <property type="match status" value="1"/>
</dbReference>
<keyword evidence="7" id="KW-0788">Thiol protease</keyword>
<dbReference type="InterPro" id="IPR003903">
    <property type="entry name" value="UIM_dom"/>
</dbReference>
<keyword evidence="8" id="KW-0805">Transcription regulation</keyword>
<dbReference type="EC" id="3.4.19.12" evidence="3"/>
<dbReference type="SMART" id="SM00726">
    <property type="entry name" value="UIM"/>
    <property type="match status" value="2"/>
</dbReference>
<dbReference type="PROSITE" id="PS50957">
    <property type="entry name" value="JOSEPHIN"/>
    <property type="match status" value="1"/>
</dbReference>
<evidence type="ECO:0000256" key="1">
    <source>
        <dbReference type="ARBA" id="ARBA00000707"/>
    </source>
</evidence>
<evidence type="ECO:0000256" key="7">
    <source>
        <dbReference type="ARBA" id="ARBA00022807"/>
    </source>
</evidence>
<name>A0A3G2S0T9_MALR7</name>
<dbReference type="GO" id="GO:0004843">
    <property type="term" value="F:cysteine-type deubiquitinase activity"/>
    <property type="evidence" value="ECO:0007669"/>
    <property type="project" value="UniProtKB-EC"/>
</dbReference>
<dbReference type="VEuPathDB" id="FungiDB:DNF11_0701"/>
<organism evidence="15 16">
    <name type="scientific">Malassezia restricta (strain ATCC 96810 / NBRC 103918 / CBS 7877)</name>
    <name type="common">Seborrheic dermatitis infection agent</name>
    <dbReference type="NCBI Taxonomy" id="425264"/>
    <lineage>
        <taxon>Eukaryota</taxon>
        <taxon>Fungi</taxon>
        <taxon>Dikarya</taxon>
        <taxon>Basidiomycota</taxon>
        <taxon>Ustilaginomycotina</taxon>
        <taxon>Malasseziomycetes</taxon>
        <taxon>Malasseziales</taxon>
        <taxon>Malasseziaceae</taxon>
        <taxon>Malassezia</taxon>
    </lineage>
</organism>
<evidence type="ECO:0000256" key="12">
    <source>
        <dbReference type="PROSITE-ProRule" id="PRU00331"/>
    </source>
</evidence>
<proteinExistence type="predicted"/>
<feature type="region of interest" description="Disordered" evidence="13">
    <location>
        <begin position="199"/>
        <end position="299"/>
    </location>
</feature>
<reference evidence="15 16" key="1">
    <citation type="submission" date="2018-10" db="EMBL/GenBank/DDBJ databases">
        <title>Complete genome sequence of Malassezia restricta CBS 7877.</title>
        <authorList>
            <person name="Morand S.C."/>
            <person name="Bertignac M."/>
            <person name="Iltis A."/>
            <person name="Kolder I."/>
            <person name="Pirovano W."/>
            <person name="Jourdain R."/>
            <person name="Clavaud C."/>
        </authorList>
    </citation>
    <scope>NUCLEOTIDE SEQUENCE [LARGE SCALE GENOMIC DNA]</scope>
    <source>
        <strain evidence="15 16">CBS 7877</strain>
    </source>
</reference>
<evidence type="ECO:0000256" key="5">
    <source>
        <dbReference type="ARBA" id="ARBA00022786"/>
    </source>
</evidence>
<dbReference type="Proteomes" id="UP000269793">
    <property type="component" value="Chromosome I"/>
</dbReference>
<evidence type="ECO:0000256" key="4">
    <source>
        <dbReference type="ARBA" id="ARBA00022670"/>
    </source>
</evidence>
<gene>
    <name evidence="15" type="primary">ATXN3</name>
    <name evidence="15" type="ORF">DNF11_0701</name>
</gene>
<feature type="active site" description="Nucleophile" evidence="11">
    <location>
        <position position="3"/>
    </location>
</feature>
<feature type="region of interest" description="Disordered" evidence="13">
    <location>
        <begin position="392"/>
        <end position="445"/>
    </location>
</feature>
<evidence type="ECO:0000256" key="3">
    <source>
        <dbReference type="ARBA" id="ARBA00012759"/>
    </source>
</evidence>
<evidence type="ECO:0000256" key="8">
    <source>
        <dbReference type="ARBA" id="ARBA00023015"/>
    </source>
</evidence>
<keyword evidence="9" id="KW-0804">Transcription</keyword>
<dbReference type="STRING" id="425264.A0A3G2S0T9"/>
<feature type="domain" description="Josephin" evidence="14">
    <location>
        <begin position="1"/>
        <end position="167"/>
    </location>
</feature>
<dbReference type="PROSITE" id="PS50330">
    <property type="entry name" value="UIM"/>
    <property type="match status" value="1"/>
</dbReference>
<evidence type="ECO:0000259" key="14">
    <source>
        <dbReference type="PROSITE" id="PS50957"/>
    </source>
</evidence>
<feature type="compositionally biased region" description="Polar residues" evidence="13">
    <location>
        <begin position="403"/>
        <end position="414"/>
    </location>
</feature>
<keyword evidence="10" id="KW-0539">Nucleus</keyword>
<feature type="compositionally biased region" description="Polar residues" evidence="13">
    <location>
        <begin position="265"/>
        <end position="274"/>
    </location>
</feature>
<dbReference type="EMBL" id="CP033148">
    <property type="protein sequence ID" value="AYO41651.1"/>
    <property type="molecule type" value="Genomic_DNA"/>
</dbReference>
<evidence type="ECO:0000256" key="13">
    <source>
        <dbReference type="SAM" id="MobiDB-lite"/>
    </source>
</evidence>
<evidence type="ECO:0000256" key="10">
    <source>
        <dbReference type="ARBA" id="ARBA00023242"/>
    </source>
</evidence>
<evidence type="ECO:0000256" key="2">
    <source>
        <dbReference type="ARBA" id="ARBA00004123"/>
    </source>
</evidence>
<dbReference type="GO" id="GO:0006508">
    <property type="term" value="P:proteolysis"/>
    <property type="evidence" value="ECO:0007669"/>
    <property type="project" value="UniProtKB-KW"/>
</dbReference>
<keyword evidence="6 12" id="KW-0378">Hydrolase</keyword>
<dbReference type="Pfam" id="PF02809">
    <property type="entry name" value="UIM"/>
    <property type="match status" value="2"/>
</dbReference>
<sequence length="445" mass="50935">MMCAQHALNAILQGQFFDPSQLAQIADEISEYERNELGICTQDAKNILSRHMDETGYFSLEVIDRALRAWDMNLVRWRSCKELRERYAHPEREFAFLLNLGHHWIALRGFGHVSRTWFNLNSFYPEPQWLSNIYLSSLLQQAELEQYTVFTVELQAGMDPPATITDDVADAHASRFSEDHSLMLDEDEDFQKAVRASLEEDQANAAQPSTPTGRRRARQERLDAEEEMHEPLRSRMRHSTGVSTPGSGYRSMRRFGPHDERENTSKTYQGASLSRRNRQKLSHDIEEEGDLASYPSRKSPFLHPIAASLLDEDVEDLVEEEENAHLEFLDDDEAQLQAAIASSLGQPYQVPERILDQTYRTCEMDKESQKIPEDVQRITKLREDALMNASQRLTSADELSRAPTISSETSISRSHNAEPADAGAETSTISTEEMRRRRLARFEGL</sequence>
<evidence type="ECO:0000256" key="6">
    <source>
        <dbReference type="ARBA" id="ARBA00022801"/>
    </source>
</evidence>
<dbReference type="PRINTS" id="PR01233">
    <property type="entry name" value="JOSEPHIN"/>
</dbReference>
<dbReference type="PANTHER" id="PTHR14159">
    <property type="entry name" value="ATAXIN-3-RELATED"/>
    <property type="match status" value="1"/>
</dbReference>
<dbReference type="GO" id="GO:0016579">
    <property type="term" value="P:protein deubiquitination"/>
    <property type="evidence" value="ECO:0007669"/>
    <property type="project" value="InterPro"/>
</dbReference>
<feature type="active site" evidence="12">
    <location>
        <position position="3"/>
    </location>
</feature>
<accession>A0A3G2S0T9</accession>
<dbReference type="InterPro" id="IPR006155">
    <property type="entry name" value="Josephin"/>
</dbReference>
<evidence type="ECO:0000256" key="9">
    <source>
        <dbReference type="ARBA" id="ARBA00023163"/>
    </source>
</evidence>
<feature type="active site" description="Proton acceptor" evidence="11">
    <location>
        <position position="103"/>
    </location>
</feature>
<feature type="active site" evidence="12">
    <location>
        <position position="103"/>
    </location>
</feature>
<evidence type="ECO:0000313" key="16">
    <source>
        <dbReference type="Proteomes" id="UP000269793"/>
    </source>
</evidence>
<dbReference type="Gene3D" id="1.10.287.10">
    <property type="entry name" value="S15/NS1, RNA-binding"/>
    <property type="match status" value="1"/>
</dbReference>
<evidence type="ECO:0000313" key="15">
    <source>
        <dbReference type="EMBL" id="AYO41651.1"/>
    </source>
</evidence>
<comment type="catalytic activity">
    <reaction evidence="1">
        <text>Thiol-dependent hydrolysis of ester, thioester, amide, peptide and isopeptide bonds formed by the C-terminal Gly of ubiquitin (a 76-residue protein attached to proteins as an intracellular targeting signal).</text>
        <dbReference type="EC" id="3.4.19.12"/>
    </reaction>
</comment>
<dbReference type="Gene3D" id="3.90.70.40">
    <property type="match status" value="1"/>
</dbReference>
<dbReference type="Pfam" id="PF02099">
    <property type="entry name" value="Josephin"/>
    <property type="match status" value="1"/>
</dbReference>
<evidence type="ECO:0000256" key="11">
    <source>
        <dbReference type="PIRSR" id="PIRSR633865-1"/>
    </source>
</evidence>
<dbReference type="OrthoDB" id="10063692at2759"/>
<keyword evidence="16" id="KW-1185">Reference proteome</keyword>